<evidence type="ECO:0000259" key="6">
    <source>
        <dbReference type="Pfam" id="PF08281"/>
    </source>
</evidence>
<dbReference type="Pfam" id="PF08281">
    <property type="entry name" value="Sigma70_r4_2"/>
    <property type="match status" value="1"/>
</dbReference>
<keyword evidence="2" id="KW-0805">Transcription regulation</keyword>
<reference evidence="7 8" key="1">
    <citation type="submission" date="2016-11" db="EMBL/GenBank/DDBJ databases">
        <authorList>
            <person name="Jaros S."/>
            <person name="Januszkiewicz K."/>
            <person name="Wedrychowicz H."/>
        </authorList>
    </citation>
    <scope>NUCLEOTIDE SEQUENCE [LARGE SCALE GENOMIC DNA]</scope>
    <source>
        <strain evidence="7 8">DSM 16112</strain>
    </source>
</reference>
<organism evidence="7 8">
    <name type="scientific">Lampropedia hyalina DSM 16112</name>
    <dbReference type="NCBI Taxonomy" id="1122156"/>
    <lineage>
        <taxon>Bacteria</taxon>
        <taxon>Pseudomonadati</taxon>
        <taxon>Pseudomonadota</taxon>
        <taxon>Betaproteobacteria</taxon>
        <taxon>Burkholderiales</taxon>
        <taxon>Comamonadaceae</taxon>
        <taxon>Lampropedia</taxon>
    </lineage>
</organism>
<dbReference type="OrthoDB" id="192021at2"/>
<dbReference type="STRING" id="1122156.SAMN02745117_01995"/>
<dbReference type="InterPro" id="IPR014284">
    <property type="entry name" value="RNA_pol_sigma-70_dom"/>
</dbReference>
<evidence type="ECO:0000313" key="7">
    <source>
        <dbReference type="EMBL" id="SHF45998.1"/>
    </source>
</evidence>
<dbReference type="Gene3D" id="1.10.1740.10">
    <property type="match status" value="1"/>
</dbReference>
<accession>A0A1M5BU18</accession>
<dbReference type="GO" id="GO:0003677">
    <property type="term" value="F:DNA binding"/>
    <property type="evidence" value="ECO:0007669"/>
    <property type="project" value="InterPro"/>
</dbReference>
<feature type="domain" description="RNA polymerase sigma-70 region 2" evidence="5">
    <location>
        <begin position="4"/>
        <end position="67"/>
    </location>
</feature>
<evidence type="ECO:0000256" key="1">
    <source>
        <dbReference type="ARBA" id="ARBA00010641"/>
    </source>
</evidence>
<dbReference type="InterPro" id="IPR036388">
    <property type="entry name" value="WH-like_DNA-bd_sf"/>
</dbReference>
<dbReference type="AlphaFoldDB" id="A0A1M5BU18"/>
<comment type="similarity">
    <text evidence="1">Belongs to the sigma-70 factor family. ECF subfamily.</text>
</comment>
<proteinExistence type="inferred from homology"/>
<dbReference type="SUPFAM" id="SSF88946">
    <property type="entry name" value="Sigma2 domain of RNA polymerase sigma factors"/>
    <property type="match status" value="1"/>
</dbReference>
<evidence type="ECO:0000256" key="4">
    <source>
        <dbReference type="ARBA" id="ARBA00023163"/>
    </source>
</evidence>
<dbReference type="GO" id="GO:0006352">
    <property type="term" value="P:DNA-templated transcription initiation"/>
    <property type="evidence" value="ECO:0007669"/>
    <property type="project" value="InterPro"/>
</dbReference>
<name>A0A1M5BU18_9BURK</name>
<dbReference type="InterPro" id="IPR007627">
    <property type="entry name" value="RNA_pol_sigma70_r2"/>
</dbReference>
<dbReference type="EMBL" id="FQUZ01000023">
    <property type="protein sequence ID" value="SHF45998.1"/>
    <property type="molecule type" value="Genomic_DNA"/>
</dbReference>
<dbReference type="RefSeq" id="WP_073356545.1">
    <property type="nucleotide sequence ID" value="NZ_FQUZ01000023.1"/>
</dbReference>
<dbReference type="InterPro" id="IPR039425">
    <property type="entry name" value="RNA_pol_sigma-70-like"/>
</dbReference>
<dbReference type="NCBIfam" id="TIGR02937">
    <property type="entry name" value="sigma70-ECF"/>
    <property type="match status" value="1"/>
</dbReference>
<dbReference type="InterPro" id="IPR013249">
    <property type="entry name" value="RNA_pol_sigma70_r4_t2"/>
</dbReference>
<dbReference type="InterPro" id="IPR013324">
    <property type="entry name" value="RNA_pol_sigma_r3/r4-like"/>
</dbReference>
<dbReference type="InterPro" id="IPR013325">
    <property type="entry name" value="RNA_pol_sigma_r2"/>
</dbReference>
<keyword evidence="8" id="KW-1185">Reference proteome</keyword>
<sequence length="181" mass="20116">MLISYYRETLKFCRRLVRDDATAEDVVQEAYACTLAMEQSGQSVRHPRALLRKIAQRIVIDMGRKSAHRQHESIEALEEDRQPAIPVCMQPDELYASRQALQAYQHAIDGLPPRCREAFSLYVFDGMSAQEIAGQMGISLSMANQYVRRGKLACLSCQEALDGVSANPPGVRANGADTDVA</sequence>
<gene>
    <name evidence="7" type="ORF">SAMN02745117_01995</name>
</gene>
<dbReference type="SUPFAM" id="SSF88659">
    <property type="entry name" value="Sigma3 and sigma4 domains of RNA polymerase sigma factors"/>
    <property type="match status" value="1"/>
</dbReference>
<keyword evidence="3" id="KW-0731">Sigma factor</keyword>
<dbReference type="CDD" id="cd06171">
    <property type="entry name" value="Sigma70_r4"/>
    <property type="match status" value="1"/>
</dbReference>
<keyword evidence="4" id="KW-0804">Transcription</keyword>
<evidence type="ECO:0000313" key="8">
    <source>
        <dbReference type="Proteomes" id="UP000184327"/>
    </source>
</evidence>
<dbReference type="Pfam" id="PF04542">
    <property type="entry name" value="Sigma70_r2"/>
    <property type="match status" value="1"/>
</dbReference>
<protein>
    <submittedName>
        <fullName evidence="7">RNA polymerase sigma-70 factor, ECF subfamily</fullName>
    </submittedName>
</protein>
<evidence type="ECO:0000259" key="5">
    <source>
        <dbReference type="Pfam" id="PF04542"/>
    </source>
</evidence>
<evidence type="ECO:0000256" key="2">
    <source>
        <dbReference type="ARBA" id="ARBA00023015"/>
    </source>
</evidence>
<evidence type="ECO:0000256" key="3">
    <source>
        <dbReference type="ARBA" id="ARBA00023082"/>
    </source>
</evidence>
<dbReference type="Proteomes" id="UP000184327">
    <property type="component" value="Unassembled WGS sequence"/>
</dbReference>
<feature type="domain" description="RNA polymerase sigma factor 70 region 4 type 2" evidence="6">
    <location>
        <begin position="102"/>
        <end position="154"/>
    </location>
</feature>
<dbReference type="PANTHER" id="PTHR43133:SF63">
    <property type="entry name" value="RNA POLYMERASE SIGMA FACTOR FECI-RELATED"/>
    <property type="match status" value="1"/>
</dbReference>
<dbReference type="PANTHER" id="PTHR43133">
    <property type="entry name" value="RNA POLYMERASE ECF-TYPE SIGMA FACTO"/>
    <property type="match status" value="1"/>
</dbReference>
<dbReference type="GO" id="GO:0016987">
    <property type="term" value="F:sigma factor activity"/>
    <property type="evidence" value="ECO:0007669"/>
    <property type="project" value="UniProtKB-KW"/>
</dbReference>
<dbReference type="Gene3D" id="1.10.10.10">
    <property type="entry name" value="Winged helix-like DNA-binding domain superfamily/Winged helix DNA-binding domain"/>
    <property type="match status" value="1"/>
</dbReference>